<feature type="transmembrane region" description="Helical" evidence="7">
    <location>
        <begin position="193"/>
        <end position="217"/>
    </location>
</feature>
<dbReference type="AlphaFoldDB" id="A0A8B9HBA7"/>
<dbReference type="Ensembl" id="ENSAMXT00005010072.1">
    <property type="protein sequence ID" value="ENSAMXP00005009023.1"/>
    <property type="gene ID" value="ENSAMXG00005005166.1"/>
</dbReference>
<dbReference type="Proteomes" id="UP000694621">
    <property type="component" value="Unplaced"/>
</dbReference>
<evidence type="ECO:0000313" key="11">
    <source>
        <dbReference type="Proteomes" id="UP000752171"/>
    </source>
</evidence>
<dbReference type="SUPFAM" id="SSF48652">
    <property type="entry name" value="Tetraspanin"/>
    <property type="match status" value="1"/>
</dbReference>
<dbReference type="KEGG" id="amex:103040999"/>
<accession>A0A8B9HBA7</accession>
<sequence>MSKINLCFKRIFVFFNVLFAILGALILSLGLLAHVQLHEAGGNKLTGVIVLVVVGFVIFILSVLGAYGAQKENRNVLIAFFVIMCMGTISLFRMAVQIAISREQVISEFQKLGHLDQADSDIKNTMELLQLNAKCCGLFNGYKDWGNEVPTSCNCEDTKHDRCQVYSSDENQGVFSQPCGPIILGYLNTALNITLGAFIGFGVLSLLAAVMSLVMIIRITAPTVSPPAIFDLNYKPPKYSELVPSA</sequence>
<evidence type="ECO:0000313" key="10">
    <source>
        <dbReference type="Proteomes" id="UP000694621"/>
    </source>
</evidence>
<dbReference type="Pfam" id="PF00335">
    <property type="entry name" value="Tetraspanin"/>
    <property type="match status" value="1"/>
</dbReference>
<keyword evidence="4 7" id="KW-1133">Transmembrane helix</keyword>
<organism evidence="9 10">
    <name type="scientific">Astyanax mexicanus</name>
    <name type="common">Blind cave fish</name>
    <name type="synonym">Astyanax fasciatus mexicanus</name>
    <dbReference type="NCBI Taxonomy" id="7994"/>
    <lineage>
        <taxon>Eukaryota</taxon>
        <taxon>Metazoa</taxon>
        <taxon>Chordata</taxon>
        <taxon>Craniata</taxon>
        <taxon>Vertebrata</taxon>
        <taxon>Euteleostomi</taxon>
        <taxon>Actinopterygii</taxon>
        <taxon>Neopterygii</taxon>
        <taxon>Teleostei</taxon>
        <taxon>Ostariophysi</taxon>
        <taxon>Characiformes</taxon>
        <taxon>Characoidei</taxon>
        <taxon>Acestrorhamphidae</taxon>
        <taxon>Acestrorhamphinae</taxon>
        <taxon>Astyanax</taxon>
    </lineage>
</organism>
<proteinExistence type="inferred from homology"/>
<evidence type="ECO:0000313" key="8">
    <source>
        <dbReference type="EMBL" id="KAG9280538.1"/>
    </source>
</evidence>
<gene>
    <name evidence="9" type="primary">LOC103040999</name>
    <name evidence="8" type="synonym">TSPAN8</name>
    <name evidence="8" type="ORF">AMEX_G3262</name>
</gene>
<dbReference type="Gene3D" id="1.10.1450.10">
    <property type="entry name" value="Tetraspanin"/>
    <property type="match status" value="1"/>
</dbReference>
<dbReference type="PRINTS" id="PR00259">
    <property type="entry name" value="TMFOUR"/>
</dbReference>
<dbReference type="InterPro" id="IPR008952">
    <property type="entry name" value="Tetraspanin_EC2_sf"/>
</dbReference>
<comment type="subcellular location">
    <subcellularLocation>
        <location evidence="1 7">Membrane</location>
        <topology evidence="1 7">Multi-pass membrane protein</topology>
    </subcellularLocation>
</comment>
<evidence type="ECO:0000256" key="1">
    <source>
        <dbReference type="ARBA" id="ARBA00004141"/>
    </source>
</evidence>
<evidence type="ECO:0000256" key="7">
    <source>
        <dbReference type="RuleBase" id="RU361218"/>
    </source>
</evidence>
<evidence type="ECO:0000256" key="4">
    <source>
        <dbReference type="ARBA" id="ARBA00022989"/>
    </source>
</evidence>
<keyword evidence="6" id="KW-1015">Disulfide bond</keyword>
<comment type="similarity">
    <text evidence="2 7">Belongs to the tetraspanin (TM4SF) family.</text>
</comment>
<dbReference type="InterPro" id="IPR000301">
    <property type="entry name" value="Tetraspanin_animals"/>
</dbReference>
<dbReference type="GO" id="GO:0005886">
    <property type="term" value="C:plasma membrane"/>
    <property type="evidence" value="ECO:0007669"/>
    <property type="project" value="TreeGrafter"/>
</dbReference>
<keyword evidence="3 7" id="KW-0812">Transmembrane</keyword>
<dbReference type="PANTHER" id="PTHR19282:SF544">
    <property type="entry name" value="TETRASPANIN"/>
    <property type="match status" value="1"/>
</dbReference>
<evidence type="ECO:0000256" key="5">
    <source>
        <dbReference type="ARBA" id="ARBA00023136"/>
    </source>
</evidence>
<name>A0A8B9HBA7_ASTMX</name>
<feature type="transmembrane region" description="Helical" evidence="7">
    <location>
        <begin position="76"/>
        <end position="100"/>
    </location>
</feature>
<evidence type="ECO:0000256" key="6">
    <source>
        <dbReference type="PIRSR" id="PIRSR002419-1"/>
    </source>
</evidence>
<dbReference type="RefSeq" id="XP_007237418.1">
    <property type="nucleotide sequence ID" value="XM_007237356.4"/>
</dbReference>
<evidence type="ECO:0000313" key="9">
    <source>
        <dbReference type="Ensembl" id="ENSAMXP00005009023.1"/>
    </source>
</evidence>
<reference evidence="9" key="2">
    <citation type="submission" date="2025-05" db="UniProtKB">
        <authorList>
            <consortium name="Ensembl"/>
        </authorList>
    </citation>
    <scope>IDENTIFICATION</scope>
</reference>
<feature type="transmembrane region" description="Helical" evidence="7">
    <location>
        <begin position="45"/>
        <end position="69"/>
    </location>
</feature>
<evidence type="ECO:0000256" key="3">
    <source>
        <dbReference type="ARBA" id="ARBA00022692"/>
    </source>
</evidence>
<dbReference type="Proteomes" id="UP000752171">
    <property type="component" value="Unassembled WGS sequence"/>
</dbReference>
<feature type="disulfide bond" evidence="6">
    <location>
        <begin position="136"/>
        <end position="153"/>
    </location>
</feature>
<dbReference type="PANTHER" id="PTHR19282">
    <property type="entry name" value="TETRASPANIN"/>
    <property type="match status" value="1"/>
</dbReference>
<protein>
    <recommendedName>
        <fullName evidence="7">Tetraspanin</fullName>
    </recommendedName>
</protein>
<dbReference type="InterPro" id="IPR018499">
    <property type="entry name" value="Tetraspanin/Peripherin"/>
</dbReference>
<dbReference type="GeneID" id="103040999"/>
<keyword evidence="5 7" id="KW-0472">Membrane</keyword>
<dbReference type="PIRSF" id="PIRSF002419">
    <property type="entry name" value="Tetraspanin"/>
    <property type="match status" value="1"/>
</dbReference>
<evidence type="ECO:0000256" key="2">
    <source>
        <dbReference type="ARBA" id="ARBA00006840"/>
    </source>
</evidence>
<dbReference type="OrthoDB" id="5982705at2759"/>
<feature type="transmembrane region" description="Helical" evidence="7">
    <location>
        <begin position="12"/>
        <end position="33"/>
    </location>
</feature>
<reference evidence="8 11" key="1">
    <citation type="submission" date="2021-07" db="EMBL/GenBank/DDBJ databases">
        <authorList>
            <person name="Imarazene B."/>
            <person name="Zahm M."/>
            <person name="Klopp C."/>
            <person name="Cabau C."/>
            <person name="Beille S."/>
            <person name="Jouanno E."/>
            <person name="Castinel A."/>
            <person name="Lluch J."/>
            <person name="Gil L."/>
            <person name="Kuchtly C."/>
            <person name="Lopez Roques C."/>
            <person name="Donnadieu C."/>
            <person name="Parrinello H."/>
            <person name="Journot L."/>
            <person name="Du K."/>
            <person name="Schartl M."/>
            <person name="Retaux S."/>
            <person name="Guiguen Y."/>
        </authorList>
    </citation>
    <scope>NUCLEOTIDE SEQUENCE [LARGE SCALE GENOMIC DNA]</scope>
    <source>
        <strain evidence="8">Pach_M1</strain>
        <tissue evidence="8">Testis</tissue>
    </source>
</reference>
<dbReference type="EMBL" id="JAICCE010000002">
    <property type="protein sequence ID" value="KAG9280538.1"/>
    <property type="molecule type" value="Genomic_DNA"/>
</dbReference>